<sequence>MSDNTLALIEDRRRVKGLGVDVRTLNEKSAKLQAACRRDLNAHIQNICKEIEAHANKHESRDLHQKIRTLTRSLSSKTWAIENSQGETVTELEEISETWRKYCQSLFEDPQSQCFDSTEPSDEEKEPNILKDEIRAAIKHLKNGKATGKD</sequence>
<comment type="caution">
    <text evidence="1">The sequence shown here is derived from an EMBL/GenBank/DDBJ whole genome shotgun (WGS) entry which is preliminary data.</text>
</comment>
<protein>
    <submittedName>
        <fullName evidence="1">Uncharacterized protein</fullName>
    </submittedName>
</protein>
<accession>A0AAU9TPT2</accession>
<evidence type="ECO:0000313" key="2">
    <source>
        <dbReference type="Proteomes" id="UP001153954"/>
    </source>
</evidence>
<organism evidence="1 2">
    <name type="scientific">Euphydryas editha</name>
    <name type="common">Edith's checkerspot</name>
    <dbReference type="NCBI Taxonomy" id="104508"/>
    <lineage>
        <taxon>Eukaryota</taxon>
        <taxon>Metazoa</taxon>
        <taxon>Ecdysozoa</taxon>
        <taxon>Arthropoda</taxon>
        <taxon>Hexapoda</taxon>
        <taxon>Insecta</taxon>
        <taxon>Pterygota</taxon>
        <taxon>Neoptera</taxon>
        <taxon>Endopterygota</taxon>
        <taxon>Lepidoptera</taxon>
        <taxon>Glossata</taxon>
        <taxon>Ditrysia</taxon>
        <taxon>Papilionoidea</taxon>
        <taxon>Nymphalidae</taxon>
        <taxon>Nymphalinae</taxon>
        <taxon>Euphydryas</taxon>
    </lineage>
</organism>
<gene>
    <name evidence="1" type="ORF">EEDITHA_LOCUS2967</name>
</gene>
<dbReference type="Proteomes" id="UP001153954">
    <property type="component" value="Unassembled WGS sequence"/>
</dbReference>
<name>A0AAU9TPT2_EUPED</name>
<evidence type="ECO:0000313" key="1">
    <source>
        <dbReference type="EMBL" id="CAH2086615.1"/>
    </source>
</evidence>
<proteinExistence type="predicted"/>
<keyword evidence="2" id="KW-1185">Reference proteome</keyword>
<dbReference type="AlphaFoldDB" id="A0AAU9TPT2"/>
<reference evidence="1" key="1">
    <citation type="submission" date="2022-03" db="EMBL/GenBank/DDBJ databases">
        <authorList>
            <person name="Tunstrom K."/>
        </authorList>
    </citation>
    <scope>NUCLEOTIDE SEQUENCE</scope>
</reference>
<dbReference type="EMBL" id="CAKOGL010000005">
    <property type="protein sequence ID" value="CAH2086615.1"/>
    <property type="molecule type" value="Genomic_DNA"/>
</dbReference>